<dbReference type="GO" id="GO:0043138">
    <property type="term" value="F:3'-5' DNA helicase activity"/>
    <property type="evidence" value="ECO:0007669"/>
    <property type="project" value="TreeGrafter"/>
</dbReference>
<dbReference type="InterPro" id="IPR000212">
    <property type="entry name" value="DNA_helicase_UvrD/REP"/>
</dbReference>
<proteinExistence type="predicted"/>
<accession>A0A6C0HJV7</accession>
<organism evidence="1">
    <name type="scientific">viral metagenome</name>
    <dbReference type="NCBI Taxonomy" id="1070528"/>
    <lineage>
        <taxon>unclassified sequences</taxon>
        <taxon>metagenomes</taxon>
        <taxon>organismal metagenomes</taxon>
    </lineage>
</organism>
<dbReference type="InterPro" id="IPR027417">
    <property type="entry name" value="P-loop_NTPase"/>
</dbReference>
<dbReference type="PANTHER" id="PTHR11070">
    <property type="entry name" value="UVRD / RECB / PCRA DNA HELICASE FAMILY MEMBER"/>
    <property type="match status" value="1"/>
</dbReference>
<dbReference type="PANTHER" id="PTHR11070:SF66">
    <property type="entry name" value="UVRD-LIKE HELICASE C-TERMINAL DOMAIN-CONTAINING PROTEIN"/>
    <property type="match status" value="1"/>
</dbReference>
<dbReference type="EMBL" id="MN739969">
    <property type="protein sequence ID" value="QHT80435.1"/>
    <property type="molecule type" value="Genomic_DNA"/>
</dbReference>
<evidence type="ECO:0000313" key="1">
    <source>
        <dbReference type="EMBL" id="QHT80435.1"/>
    </source>
</evidence>
<dbReference type="Pfam" id="PF13245">
    <property type="entry name" value="AAA_19"/>
    <property type="match status" value="1"/>
</dbReference>
<dbReference type="GO" id="GO:0005634">
    <property type="term" value="C:nucleus"/>
    <property type="evidence" value="ECO:0007669"/>
    <property type="project" value="TreeGrafter"/>
</dbReference>
<name>A0A6C0HJV7_9ZZZZ</name>
<dbReference type="GO" id="GO:0000725">
    <property type="term" value="P:recombinational repair"/>
    <property type="evidence" value="ECO:0007669"/>
    <property type="project" value="TreeGrafter"/>
</dbReference>
<dbReference type="GO" id="GO:0003677">
    <property type="term" value="F:DNA binding"/>
    <property type="evidence" value="ECO:0007669"/>
    <property type="project" value="InterPro"/>
</dbReference>
<sequence length="729" mass="85395">MNQPSEEQQTVINHILNGSNVIVDACAGSGKSTTIISAAIQCKHMHILQCTYNKQLRLEVEQKVTDMNITNLDVHNYHSIAKKFYSKDGHTDTGIREILAKKIPPLKDISVYNLIVVDEAQDMTMLYFELLIKFTMDMPCKTFQLLILGDKMQGLYEFKGSDVRFLTLGESCWKTHPKLLNQRFEFCTLRMSYRITNEMSFFVNEAMLGHERLLACRSGPKVMYIRKDRYNMETSVVAMITQLIAQDGASYSDFFCLNASIKNSRFYNPVRKIENMLAERGIPCFIPNDESNEQLDNRVIERKVVFTTFHSVKGRQRKYVIVFGFDDSYFKFYARNMSPDICPNALYVACTRGTERLIVMEGKDYPDSRPLPFLRMSHHQMKMTDYVSFQGDPLTFAPLKKEKTKENEIKREISVTELLRFIPDHILDVITGLVQELFTTIREPEERFLSPESEIPTVIETKNHYFEDVSAMNGIALPIMFFDMLRKTQEPILQNIIEHNMKSAANNHSYLQREAAHMPKICKTSDDYLYLANLSIATQEKLYSKLKMIDRNEYSWLKENVINMCFERLEQTVGPECIGRWTPERLLIRYNDDLDHFYIDEIIKNEMKDKTTLYRFAARVDLMTKQSIWELKCTSELSFDHKLQLIIYTWLYYMRMDPEKREKKQRKSYLFNIKTGEWLQLHANLDQLTFIVVQLLHGKFHREEEKSDEVFIAEAMDSINEMTGNKMTV</sequence>
<dbReference type="AlphaFoldDB" id="A0A6C0HJV7"/>
<protein>
    <submittedName>
        <fullName evidence="1">Uncharacterized protein</fullName>
    </submittedName>
</protein>
<dbReference type="SUPFAM" id="SSF52540">
    <property type="entry name" value="P-loop containing nucleoside triphosphate hydrolases"/>
    <property type="match status" value="1"/>
</dbReference>
<reference evidence="1" key="1">
    <citation type="journal article" date="2020" name="Nature">
        <title>Giant virus diversity and host interactions through global metagenomics.</title>
        <authorList>
            <person name="Schulz F."/>
            <person name="Roux S."/>
            <person name="Paez-Espino D."/>
            <person name="Jungbluth S."/>
            <person name="Walsh D.A."/>
            <person name="Denef V.J."/>
            <person name="McMahon K.D."/>
            <person name="Konstantinidis K.T."/>
            <person name="Eloe-Fadrosh E.A."/>
            <person name="Kyrpides N.C."/>
            <person name="Woyke T."/>
        </authorList>
    </citation>
    <scope>NUCLEOTIDE SEQUENCE</scope>
    <source>
        <strain evidence="1">GVMAG-M-3300023184-120</strain>
    </source>
</reference>
<dbReference type="Gene3D" id="3.40.50.300">
    <property type="entry name" value="P-loop containing nucleotide triphosphate hydrolases"/>
    <property type="match status" value="2"/>
</dbReference>
<dbReference type="GO" id="GO:0005524">
    <property type="term" value="F:ATP binding"/>
    <property type="evidence" value="ECO:0007669"/>
    <property type="project" value="InterPro"/>
</dbReference>